<keyword evidence="7" id="KW-1185">Reference proteome</keyword>
<keyword evidence="3 6" id="KW-0238">DNA-binding</keyword>
<dbReference type="Pfam" id="PF13411">
    <property type="entry name" value="MerR_1"/>
    <property type="match status" value="1"/>
</dbReference>
<dbReference type="Proteomes" id="UP001232245">
    <property type="component" value="Unassembled WGS sequence"/>
</dbReference>
<feature type="domain" description="HTH merR-type" evidence="5">
    <location>
        <begin position="9"/>
        <end position="58"/>
    </location>
</feature>
<proteinExistence type="predicted"/>
<dbReference type="PROSITE" id="PS50937">
    <property type="entry name" value="HTH_MERR_2"/>
    <property type="match status" value="1"/>
</dbReference>
<keyword evidence="4" id="KW-0804">Transcription</keyword>
<dbReference type="InterPro" id="IPR047057">
    <property type="entry name" value="MerR_fam"/>
</dbReference>
<organism evidence="6 7">
    <name type="scientific">Metabacillus niabensis</name>
    <dbReference type="NCBI Taxonomy" id="324854"/>
    <lineage>
        <taxon>Bacteria</taxon>
        <taxon>Bacillati</taxon>
        <taxon>Bacillota</taxon>
        <taxon>Bacilli</taxon>
        <taxon>Bacillales</taxon>
        <taxon>Bacillaceae</taxon>
        <taxon>Metabacillus</taxon>
    </lineage>
</organism>
<dbReference type="GO" id="GO:0003677">
    <property type="term" value="F:DNA binding"/>
    <property type="evidence" value="ECO:0007669"/>
    <property type="project" value="UniProtKB-KW"/>
</dbReference>
<dbReference type="Gene3D" id="1.10.1660.10">
    <property type="match status" value="1"/>
</dbReference>
<dbReference type="InterPro" id="IPR009061">
    <property type="entry name" value="DNA-bd_dom_put_sf"/>
</dbReference>
<sequence>MNNLIHKKIMTMGTVKEMTGLSERQIRYYEQKKLVFPDRSPSGTRKYSFSDIKLLIEIAEKIRKGSQTDIVRKELLESIDSNMHSSESYD</sequence>
<dbReference type="PANTHER" id="PTHR30204:SF65">
    <property type="entry name" value="HTH-TYPE TRANSCRIPTIONAL REGULATOR TNRA"/>
    <property type="match status" value="1"/>
</dbReference>
<evidence type="ECO:0000256" key="2">
    <source>
        <dbReference type="ARBA" id="ARBA00023015"/>
    </source>
</evidence>
<accession>A0ABT9Z184</accession>
<dbReference type="SUPFAM" id="SSF46955">
    <property type="entry name" value="Putative DNA-binding domain"/>
    <property type="match status" value="1"/>
</dbReference>
<keyword evidence="2" id="KW-0805">Transcription regulation</keyword>
<evidence type="ECO:0000256" key="3">
    <source>
        <dbReference type="ARBA" id="ARBA00023125"/>
    </source>
</evidence>
<keyword evidence="1" id="KW-0678">Repressor</keyword>
<protein>
    <submittedName>
        <fullName evidence="6">DNA-binding transcriptional MerR regulator</fullName>
    </submittedName>
</protein>
<name>A0ABT9Z184_9BACI</name>
<dbReference type="EMBL" id="JAUSTZ010000003">
    <property type="protein sequence ID" value="MDQ0226015.1"/>
    <property type="molecule type" value="Genomic_DNA"/>
</dbReference>
<evidence type="ECO:0000259" key="5">
    <source>
        <dbReference type="PROSITE" id="PS50937"/>
    </source>
</evidence>
<evidence type="ECO:0000256" key="4">
    <source>
        <dbReference type="ARBA" id="ARBA00023163"/>
    </source>
</evidence>
<comment type="caution">
    <text evidence="6">The sequence shown here is derived from an EMBL/GenBank/DDBJ whole genome shotgun (WGS) entry which is preliminary data.</text>
</comment>
<evidence type="ECO:0000313" key="6">
    <source>
        <dbReference type="EMBL" id="MDQ0226015.1"/>
    </source>
</evidence>
<dbReference type="InterPro" id="IPR000551">
    <property type="entry name" value="MerR-type_HTH_dom"/>
</dbReference>
<dbReference type="SMART" id="SM00422">
    <property type="entry name" value="HTH_MERR"/>
    <property type="match status" value="1"/>
</dbReference>
<evidence type="ECO:0000256" key="1">
    <source>
        <dbReference type="ARBA" id="ARBA00022491"/>
    </source>
</evidence>
<gene>
    <name evidence="6" type="ORF">J2S02_002359</name>
</gene>
<dbReference type="RefSeq" id="WP_095302465.1">
    <property type="nucleotide sequence ID" value="NZ_CADEPK010000075.1"/>
</dbReference>
<dbReference type="PANTHER" id="PTHR30204">
    <property type="entry name" value="REDOX-CYCLING DRUG-SENSING TRANSCRIPTIONAL ACTIVATOR SOXR"/>
    <property type="match status" value="1"/>
</dbReference>
<reference evidence="6 7" key="1">
    <citation type="submission" date="2023-07" db="EMBL/GenBank/DDBJ databases">
        <title>Genomic Encyclopedia of Type Strains, Phase IV (KMG-IV): sequencing the most valuable type-strain genomes for metagenomic binning, comparative biology and taxonomic classification.</title>
        <authorList>
            <person name="Goeker M."/>
        </authorList>
    </citation>
    <scope>NUCLEOTIDE SEQUENCE [LARGE SCALE GENOMIC DNA]</scope>
    <source>
        <strain evidence="6 7">DSM 17723</strain>
    </source>
</reference>
<evidence type="ECO:0000313" key="7">
    <source>
        <dbReference type="Proteomes" id="UP001232245"/>
    </source>
</evidence>